<organism evidence="3 4">
    <name type="scientific">Hibiscus syriacus</name>
    <name type="common">Rose of Sharon</name>
    <dbReference type="NCBI Taxonomy" id="106335"/>
    <lineage>
        <taxon>Eukaryota</taxon>
        <taxon>Viridiplantae</taxon>
        <taxon>Streptophyta</taxon>
        <taxon>Embryophyta</taxon>
        <taxon>Tracheophyta</taxon>
        <taxon>Spermatophyta</taxon>
        <taxon>Magnoliopsida</taxon>
        <taxon>eudicotyledons</taxon>
        <taxon>Gunneridae</taxon>
        <taxon>Pentapetalae</taxon>
        <taxon>rosids</taxon>
        <taxon>malvids</taxon>
        <taxon>Malvales</taxon>
        <taxon>Malvaceae</taxon>
        <taxon>Malvoideae</taxon>
        <taxon>Hibiscus</taxon>
    </lineage>
</organism>
<dbReference type="InterPro" id="IPR055081">
    <property type="entry name" value="NLP1-9_GAF"/>
</dbReference>
<dbReference type="Pfam" id="PF22922">
    <property type="entry name" value="GAF_NLP"/>
    <property type="match status" value="1"/>
</dbReference>
<comment type="caution">
    <text evidence="3">The sequence shown here is derived from an EMBL/GenBank/DDBJ whole genome shotgun (WGS) entry which is preliminary data.</text>
</comment>
<feature type="compositionally biased region" description="Polar residues" evidence="1">
    <location>
        <begin position="255"/>
        <end position="272"/>
    </location>
</feature>
<feature type="region of interest" description="Disordered" evidence="1">
    <location>
        <begin position="252"/>
        <end position="277"/>
    </location>
</feature>
<dbReference type="Gene3D" id="3.40.50.720">
    <property type="entry name" value="NAD(P)-binding Rossmann-like Domain"/>
    <property type="match status" value="2"/>
</dbReference>
<dbReference type="PANTHER" id="PTHR32002">
    <property type="entry name" value="PROTEIN NLP8"/>
    <property type="match status" value="1"/>
</dbReference>
<feature type="domain" description="Malic enzyme NAD-binding" evidence="2">
    <location>
        <begin position="34"/>
        <end position="190"/>
    </location>
</feature>
<sequence>MARMLGNNKTAFDIAKRQFWIVDANVMQVQPDVLLGLSGVGGLFSKEVKLNFTCYASIRFAFASVTILKSMFTVLNHYEIQVFISLQFNTSYPKQSCQGMHLAECTPEEAFKIVGDNIIFASGSPFRDVDLGNGRIGHCNQENNMYLFPGIGLGTLLSDARLISDGLLQAAAERRGLVNDVSAFGADWANRLLFRSKFRNHFLDMEGDGGLAPNSTFRNFYDDIAAMAFDFMDELLFEGCWLETSDGFNFMHPGPSTSSGPDPNDPSQSLHQGESKAPNWGIDGIYKRYGCPHTNLGACKKRREACTYDEGQPYSLNTNCRSLKIFRDVSESYNFSVEEDSKESVGLPGRVFLRKLPEWTPDVRFFRSDQYPRIVFKRGNGTCLGVEVVTTTQEINYHPKLEHVCKAHEAVDQRSSHSFTPPGVETCNELYQAALPDIVEVLISICKRYKLSMALTWAPCLNQGKSGCRHSDENFYRCVSTLDSACFVADEGGGKIVGCPQRQVESSFRGRPPNYELPTMRLDPTTSRLRTSRIRDITKEVAAAVVQEAVKEDLAEGYHDIDARKLQNICKDEEDVLEYVQNNMWSPEYPTLVYKKD</sequence>
<dbReference type="AlphaFoldDB" id="A0A6A3C551"/>
<dbReference type="GO" id="GO:0051287">
    <property type="term" value="F:NAD binding"/>
    <property type="evidence" value="ECO:0007669"/>
    <property type="project" value="InterPro"/>
</dbReference>
<name>A0A6A3C551_HIBSY</name>
<evidence type="ECO:0000256" key="1">
    <source>
        <dbReference type="SAM" id="MobiDB-lite"/>
    </source>
</evidence>
<evidence type="ECO:0000313" key="3">
    <source>
        <dbReference type="EMBL" id="KAE8723141.1"/>
    </source>
</evidence>
<reference evidence="3" key="1">
    <citation type="submission" date="2019-09" db="EMBL/GenBank/DDBJ databases">
        <title>Draft genome information of white flower Hibiscus syriacus.</title>
        <authorList>
            <person name="Kim Y.-M."/>
        </authorList>
    </citation>
    <scope>NUCLEOTIDE SEQUENCE [LARGE SCALE GENOMIC DNA]</scope>
    <source>
        <strain evidence="3">YM2019G1</strain>
    </source>
</reference>
<dbReference type="EMBL" id="VEPZ02000545">
    <property type="protein sequence ID" value="KAE8723141.1"/>
    <property type="molecule type" value="Genomic_DNA"/>
</dbReference>
<evidence type="ECO:0000313" key="4">
    <source>
        <dbReference type="Proteomes" id="UP000436088"/>
    </source>
</evidence>
<dbReference type="SUPFAM" id="SSF51735">
    <property type="entry name" value="NAD(P)-binding Rossmann-fold domains"/>
    <property type="match status" value="1"/>
</dbReference>
<dbReference type="InterPro" id="IPR036291">
    <property type="entry name" value="NAD(P)-bd_dom_sf"/>
</dbReference>
<dbReference type="GO" id="GO:0003700">
    <property type="term" value="F:DNA-binding transcription factor activity"/>
    <property type="evidence" value="ECO:0007669"/>
    <property type="project" value="InterPro"/>
</dbReference>
<dbReference type="PANTHER" id="PTHR32002:SF46">
    <property type="entry name" value="PROTEIN NLP2"/>
    <property type="match status" value="1"/>
</dbReference>
<accession>A0A6A3C551</accession>
<dbReference type="InterPro" id="IPR012302">
    <property type="entry name" value="Malic_NAD-bd"/>
</dbReference>
<dbReference type="SMART" id="SM00919">
    <property type="entry name" value="Malic_M"/>
    <property type="match status" value="1"/>
</dbReference>
<dbReference type="Pfam" id="PF03949">
    <property type="entry name" value="Malic_M"/>
    <property type="match status" value="1"/>
</dbReference>
<proteinExistence type="predicted"/>
<protein>
    <submittedName>
        <fullName evidence="3">Detected protein of confused Function</fullName>
    </submittedName>
</protein>
<gene>
    <name evidence="3" type="ORF">F3Y22_tig00013040pilonHSYRG00183</name>
</gene>
<dbReference type="Proteomes" id="UP000436088">
    <property type="component" value="Unassembled WGS sequence"/>
</dbReference>
<keyword evidence="4" id="KW-1185">Reference proteome</keyword>
<evidence type="ECO:0000259" key="2">
    <source>
        <dbReference type="SMART" id="SM00919"/>
    </source>
</evidence>
<dbReference type="InterPro" id="IPR045012">
    <property type="entry name" value="NLP"/>
</dbReference>